<dbReference type="EMBL" id="CAACVJ010000177">
    <property type="protein sequence ID" value="VEP14329.1"/>
    <property type="molecule type" value="Genomic_DNA"/>
</dbReference>
<keyword evidence="1" id="KW-0238">DNA-binding</keyword>
<dbReference type="InterPro" id="IPR010095">
    <property type="entry name" value="Cas12f1-like_TNB"/>
</dbReference>
<evidence type="ECO:0000313" key="3">
    <source>
        <dbReference type="EMBL" id="VEP14329.1"/>
    </source>
</evidence>
<gene>
    <name evidence="3" type="ORF">H1P_2580010</name>
</gene>
<organism evidence="3 4">
    <name type="scientific">Hyella patelloides LEGE 07179</name>
    <dbReference type="NCBI Taxonomy" id="945734"/>
    <lineage>
        <taxon>Bacteria</taxon>
        <taxon>Bacillati</taxon>
        <taxon>Cyanobacteriota</taxon>
        <taxon>Cyanophyceae</taxon>
        <taxon>Pleurocapsales</taxon>
        <taxon>Hyellaceae</taxon>
        <taxon>Hyella</taxon>
    </lineage>
</organism>
<name>A0A563VSR9_9CYAN</name>
<evidence type="ECO:0000256" key="1">
    <source>
        <dbReference type="ARBA" id="ARBA00023125"/>
    </source>
</evidence>
<proteinExistence type="predicted"/>
<accession>A0A563VSR9</accession>
<evidence type="ECO:0000259" key="2">
    <source>
        <dbReference type="Pfam" id="PF07282"/>
    </source>
</evidence>
<dbReference type="Pfam" id="PF07282">
    <property type="entry name" value="Cas12f1-like_TNB"/>
    <property type="match status" value="1"/>
</dbReference>
<feature type="domain" description="Cas12f1-like TNB" evidence="2">
    <location>
        <begin position="4"/>
        <end position="27"/>
    </location>
</feature>
<evidence type="ECO:0000313" key="4">
    <source>
        <dbReference type="Proteomes" id="UP000320055"/>
    </source>
</evidence>
<dbReference type="GO" id="GO:0003677">
    <property type="term" value="F:DNA binding"/>
    <property type="evidence" value="ECO:0007669"/>
    <property type="project" value="UniProtKB-KW"/>
</dbReference>
<protein>
    <recommendedName>
        <fullName evidence="2">Cas12f1-like TNB domain-containing protein</fullName>
    </recommendedName>
</protein>
<dbReference type="Proteomes" id="UP000320055">
    <property type="component" value="Unassembled WGS sequence"/>
</dbReference>
<keyword evidence="4" id="KW-1185">Reference proteome</keyword>
<dbReference type="AlphaFoldDB" id="A0A563VSR9"/>
<reference evidence="3 4" key="1">
    <citation type="submission" date="2019-01" db="EMBL/GenBank/DDBJ databases">
        <authorList>
            <person name="Brito A."/>
        </authorList>
    </citation>
    <scope>NUCLEOTIDE SEQUENCE [LARGE SCALE GENOMIC DNA]</scope>
    <source>
        <strain evidence="3">1</strain>
    </source>
</reference>
<sequence>MQLKEREWTCKSCGARHHRDINASYNIRAEGIRITGLGHSPHGDGVRLQACSEATICEVSTTSVA</sequence>
<dbReference type="OrthoDB" id="516283at2"/>